<dbReference type="OrthoDB" id="9762066at2"/>
<dbReference type="AlphaFoldDB" id="A0A369B4Q6"/>
<dbReference type="InterPro" id="IPR006102">
    <property type="entry name" value="Ig-like_GH2"/>
</dbReference>
<dbReference type="InterPro" id="IPR036156">
    <property type="entry name" value="Beta-gal/glucu_dom_sf"/>
</dbReference>
<dbReference type="SUPFAM" id="SSF49303">
    <property type="entry name" value="beta-Galactosidase/glucuronidase domain"/>
    <property type="match status" value="1"/>
</dbReference>
<dbReference type="InterPro" id="IPR006103">
    <property type="entry name" value="Glyco_hydro_2_cat"/>
</dbReference>
<dbReference type="EMBL" id="QPJW01000012">
    <property type="protein sequence ID" value="RCX16499.1"/>
    <property type="molecule type" value="Genomic_DNA"/>
</dbReference>
<dbReference type="GO" id="GO:0005975">
    <property type="term" value="P:carbohydrate metabolic process"/>
    <property type="evidence" value="ECO:0007669"/>
    <property type="project" value="InterPro"/>
</dbReference>
<accession>A0A369B4Q6</accession>
<proteinExistence type="inferred from homology"/>
<reference evidence="7 8" key="1">
    <citation type="submission" date="2018-07" db="EMBL/GenBank/DDBJ databases">
        <title>Genomic Encyclopedia of Type Strains, Phase III (KMG-III): the genomes of soil and plant-associated and newly described type strains.</title>
        <authorList>
            <person name="Whitman W."/>
        </authorList>
    </citation>
    <scope>NUCLEOTIDE SEQUENCE [LARGE SCALE GENOMIC DNA]</scope>
    <source>
        <strain evidence="7 8">CECT 8333</strain>
    </source>
</reference>
<organism evidence="7 8">
    <name type="scientific">Fontibacillus phaseoli</name>
    <dbReference type="NCBI Taxonomy" id="1416533"/>
    <lineage>
        <taxon>Bacteria</taxon>
        <taxon>Bacillati</taxon>
        <taxon>Bacillota</taxon>
        <taxon>Bacilli</taxon>
        <taxon>Bacillales</taxon>
        <taxon>Paenibacillaceae</taxon>
        <taxon>Fontibacillus</taxon>
    </lineage>
</organism>
<dbReference type="InterPro" id="IPR008979">
    <property type="entry name" value="Galactose-bd-like_sf"/>
</dbReference>
<comment type="similarity">
    <text evidence="1">Belongs to the glycosyl hydrolase 2 family.</text>
</comment>
<dbReference type="RefSeq" id="WP_114498439.1">
    <property type="nucleotide sequence ID" value="NZ_QPJW01000012.1"/>
</dbReference>
<dbReference type="PANTHER" id="PTHR42732">
    <property type="entry name" value="BETA-GALACTOSIDASE"/>
    <property type="match status" value="1"/>
</dbReference>
<dbReference type="Pfam" id="PF02836">
    <property type="entry name" value="Glyco_hydro_2_C"/>
    <property type="match status" value="1"/>
</dbReference>
<comment type="caution">
    <text evidence="7">The sequence shown here is derived from an EMBL/GenBank/DDBJ whole genome shotgun (WGS) entry which is preliminary data.</text>
</comment>
<evidence type="ECO:0000313" key="7">
    <source>
        <dbReference type="EMBL" id="RCX16499.1"/>
    </source>
</evidence>
<feature type="domain" description="Glycoside hydrolase family 2 immunoglobulin-like beta-sandwich" evidence="4">
    <location>
        <begin position="184"/>
        <end position="287"/>
    </location>
</feature>
<keyword evidence="2 7" id="KW-0378">Hydrolase</keyword>
<evidence type="ECO:0000259" key="5">
    <source>
        <dbReference type="Pfam" id="PF02836"/>
    </source>
</evidence>
<evidence type="ECO:0000259" key="6">
    <source>
        <dbReference type="Pfam" id="PF02837"/>
    </source>
</evidence>
<dbReference type="Gene3D" id="3.20.20.80">
    <property type="entry name" value="Glycosidases"/>
    <property type="match status" value="1"/>
</dbReference>
<feature type="domain" description="Glycosyl hydrolases family 2 sugar binding" evidence="6">
    <location>
        <begin position="19"/>
        <end position="174"/>
    </location>
</feature>
<evidence type="ECO:0000256" key="3">
    <source>
        <dbReference type="ARBA" id="ARBA00023295"/>
    </source>
</evidence>
<feature type="domain" description="Glycoside hydrolase family 2 catalytic" evidence="5">
    <location>
        <begin position="323"/>
        <end position="454"/>
    </location>
</feature>
<dbReference type="Proteomes" id="UP000253090">
    <property type="component" value="Unassembled WGS sequence"/>
</dbReference>
<dbReference type="Gene3D" id="2.60.40.10">
    <property type="entry name" value="Immunoglobulins"/>
    <property type="match status" value="1"/>
</dbReference>
<dbReference type="PANTHER" id="PTHR42732:SF3">
    <property type="entry name" value="HYDROLASE"/>
    <property type="match status" value="1"/>
</dbReference>
<dbReference type="InterPro" id="IPR006104">
    <property type="entry name" value="Glyco_hydro_2_N"/>
</dbReference>
<keyword evidence="8" id="KW-1185">Reference proteome</keyword>
<dbReference type="GO" id="GO:0004553">
    <property type="term" value="F:hydrolase activity, hydrolyzing O-glycosyl compounds"/>
    <property type="evidence" value="ECO:0007669"/>
    <property type="project" value="InterPro"/>
</dbReference>
<evidence type="ECO:0000256" key="2">
    <source>
        <dbReference type="ARBA" id="ARBA00022801"/>
    </source>
</evidence>
<dbReference type="SUPFAM" id="SSF51445">
    <property type="entry name" value="(Trans)glycosidases"/>
    <property type="match status" value="1"/>
</dbReference>
<dbReference type="Pfam" id="PF02837">
    <property type="entry name" value="Glyco_hydro_2_N"/>
    <property type="match status" value="1"/>
</dbReference>
<dbReference type="Gene3D" id="2.60.120.260">
    <property type="entry name" value="Galactose-binding domain-like"/>
    <property type="match status" value="1"/>
</dbReference>
<dbReference type="InterPro" id="IPR017853">
    <property type="entry name" value="GH"/>
</dbReference>
<gene>
    <name evidence="7" type="ORF">DFP94_112119</name>
</gene>
<dbReference type="InterPro" id="IPR051913">
    <property type="entry name" value="GH2_Domain-Containing"/>
</dbReference>
<dbReference type="Pfam" id="PF00703">
    <property type="entry name" value="Glyco_hydro_2"/>
    <property type="match status" value="1"/>
</dbReference>
<protein>
    <submittedName>
        <fullName evidence="7">Glycosyl hydrolase family 2</fullName>
    </submittedName>
</protein>
<evidence type="ECO:0000256" key="1">
    <source>
        <dbReference type="ARBA" id="ARBA00007401"/>
    </source>
</evidence>
<evidence type="ECO:0000259" key="4">
    <source>
        <dbReference type="Pfam" id="PF00703"/>
    </source>
</evidence>
<dbReference type="InterPro" id="IPR013783">
    <property type="entry name" value="Ig-like_fold"/>
</dbReference>
<sequence length="589" mass="68656">MTTVRPDYPRPQFVRDSWQSLNGAWSFAFDDHDLGLKEKWYQGTGKLPLEITVPFSYQSELSGVEDKSNHERVWYQRTFDIPEAYAGKRVILHFGAVDYECRVWVNGQRAGNHRGGFSSFSLDITELIESNQNVVTVMAQDYLTDLTIPRGKQYWKEKGEVMWFTNMTGIWQSVWMEFVEEVSLEKVRFTPHLDTNEIEIQSFVEGWNERSRLELVTLIQFNGERIAEECRKIFAGVESWRVNLRDFNDHGMGRWWSPEKPNLYDVTFELKEDGVVVDRIESYFGMRKISVDNGKLCLNNRPYQMKLVLDQGYFPESLLTGPTDEAIRRDVELSKAMGFNGLRKHMMVADPRYLYWCDKLGALVWGEMAAAYVYSEQYAHRMMDEWKEVIERDYNHPSIVVWVPLNESWGVADIYYNEKQQHHAQSLYHFTKSVDATRLVISNDGWEHCESDLCTVHDYGKDPEVLHKRYSNIEHILADMPGLEGRKFIYNPGFFYRGEPVLCTEFGGVNYHSEPAAPVVEPKAENEVQFVQQLVDVINPFLVSKLVQGYCYTQLTDTETEICGLLTWNREPKVPLDILKRINEGQTNF</sequence>
<dbReference type="SUPFAM" id="SSF49785">
    <property type="entry name" value="Galactose-binding domain-like"/>
    <property type="match status" value="1"/>
</dbReference>
<keyword evidence="3" id="KW-0326">Glycosidase</keyword>
<name>A0A369B4Q6_9BACL</name>
<evidence type="ECO:0000313" key="8">
    <source>
        <dbReference type="Proteomes" id="UP000253090"/>
    </source>
</evidence>